<dbReference type="STRING" id="698762.SAMN00808754_0689"/>
<reference evidence="5 6" key="1">
    <citation type="submission" date="2017-04" db="EMBL/GenBank/DDBJ databases">
        <authorList>
            <person name="Afonso C.L."/>
            <person name="Miller P.J."/>
            <person name="Scott M.A."/>
            <person name="Spackman E."/>
            <person name="Goraichik I."/>
            <person name="Dimitrov K.M."/>
            <person name="Suarez D.L."/>
            <person name="Swayne D.E."/>
        </authorList>
    </citation>
    <scope>NUCLEOTIDE SEQUENCE [LARGE SCALE GENOMIC DNA]</scope>
    <source>
        <strain evidence="5 6">ToBE</strain>
    </source>
</reference>
<dbReference type="OrthoDB" id="9807946at2"/>
<dbReference type="Proteomes" id="UP000192569">
    <property type="component" value="Chromosome I"/>
</dbReference>
<gene>
    <name evidence="5" type="ORF">SAMN00808754_0689</name>
</gene>
<accession>A0A1W1VI12</accession>
<dbReference type="EMBL" id="LT838272">
    <property type="protein sequence ID" value="SMB92691.1"/>
    <property type="molecule type" value="Genomic_DNA"/>
</dbReference>
<evidence type="ECO:0000256" key="3">
    <source>
        <dbReference type="ARBA" id="ARBA00022827"/>
    </source>
</evidence>
<dbReference type="Pfam" id="PF07992">
    <property type="entry name" value="Pyr_redox_2"/>
    <property type="match status" value="1"/>
</dbReference>
<dbReference type="PANTHER" id="PTHR43429">
    <property type="entry name" value="PYRIDINE NUCLEOTIDE-DISULFIDE OXIDOREDUCTASE DOMAIN-CONTAINING"/>
    <property type="match status" value="1"/>
</dbReference>
<dbReference type="GO" id="GO:0016491">
    <property type="term" value="F:oxidoreductase activity"/>
    <property type="evidence" value="ECO:0007669"/>
    <property type="project" value="InterPro"/>
</dbReference>
<evidence type="ECO:0000313" key="6">
    <source>
        <dbReference type="Proteomes" id="UP000192569"/>
    </source>
</evidence>
<comment type="cofactor">
    <cofactor evidence="1">
        <name>FAD</name>
        <dbReference type="ChEBI" id="CHEBI:57692"/>
    </cofactor>
</comment>
<dbReference type="PRINTS" id="PR00411">
    <property type="entry name" value="PNDRDTASEI"/>
</dbReference>
<keyword evidence="3" id="KW-0274">FAD</keyword>
<sequence>MRYVVIGSSAAGIAALETLRSLGGPKVKISLVTRDPGEPYSRCLLPDLIAGYKTENSLRIRPSGVYQKLGVEAFSGLAAVELKPQEKRVVLEDGRELAYDYLLVATGASPVGLGVPNEEAQGVFTLRNLDDAQKILALTPGISRAIVAGGGLVGLKAAYALKKAGVPRVTVLVTSPRLLSRQLDNEAASLVEAELSQLGIEFIYNCQVTSFAADHYGNLESVVLKDGRELPADLAIVAKGVRPNTELVEKAGGRVERGIAVDRHLKTSLEDVYAAGDCIQVTDRLTGEKVNSALWTLAFEQGRYAAANMLGILRPYPLPLTRLNSVRFGTLGVISVGRLEGPEVLSRYDPLNLSYRRLVFEGNRLVGFILAGKVDGAGIYTALVKSGRPAWALRYKLLEGQVGGLALMGGRDSAYNSHLNEKQAVLEI</sequence>
<dbReference type="PANTHER" id="PTHR43429:SF3">
    <property type="entry name" value="NITRITE REDUCTASE [NAD(P)H]"/>
    <property type="match status" value="1"/>
</dbReference>
<keyword evidence="2" id="KW-0285">Flavoprotein</keyword>
<evidence type="ECO:0000256" key="1">
    <source>
        <dbReference type="ARBA" id="ARBA00001974"/>
    </source>
</evidence>
<dbReference type="AlphaFoldDB" id="A0A1W1VI12"/>
<dbReference type="SUPFAM" id="SSF51905">
    <property type="entry name" value="FAD/NAD(P)-binding domain"/>
    <property type="match status" value="1"/>
</dbReference>
<evidence type="ECO:0000313" key="5">
    <source>
        <dbReference type="EMBL" id="SMB92691.1"/>
    </source>
</evidence>
<dbReference type="InterPro" id="IPR036188">
    <property type="entry name" value="FAD/NAD-bd_sf"/>
</dbReference>
<name>A0A1W1VI12_9FIRM</name>
<organism evidence="5 6">
    <name type="scientific">Thermanaeromonas toyohensis ToBE</name>
    <dbReference type="NCBI Taxonomy" id="698762"/>
    <lineage>
        <taxon>Bacteria</taxon>
        <taxon>Bacillati</taxon>
        <taxon>Bacillota</taxon>
        <taxon>Clostridia</taxon>
        <taxon>Neomoorellales</taxon>
        <taxon>Neomoorellaceae</taxon>
        <taxon>Thermanaeromonas</taxon>
    </lineage>
</organism>
<evidence type="ECO:0000259" key="4">
    <source>
        <dbReference type="Pfam" id="PF07992"/>
    </source>
</evidence>
<protein>
    <submittedName>
        <fullName evidence="5">Pyridine nucleotide-disulphide oxidoreductase</fullName>
    </submittedName>
</protein>
<dbReference type="Gene3D" id="3.50.50.60">
    <property type="entry name" value="FAD/NAD(P)-binding domain"/>
    <property type="match status" value="2"/>
</dbReference>
<evidence type="ECO:0000256" key="2">
    <source>
        <dbReference type="ARBA" id="ARBA00022630"/>
    </source>
</evidence>
<dbReference type="InterPro" id="IPR023753">
    <property type="entry name" value="FAD/NAD-binding_dom"/>
</dbReference>
<dbReference type="InterPro" id="IPR050260">
    <property type="entry name" value="FAD-bd_OxRdtase"/>
</dbReference>
<proteinExistence type="predicted"/>
<feature type="domain" description="FAD/NAD(P)-binding" evidence="4">
    <location>
        <begin position="2"/>
        <end position="302"/>
    </location>
</feature>
<keyword evidence="6" id="KW-1185">Reference proteome</keyword>
<dbReference type="RefSeq" id="WP_084664060.1">
    <property type="nucleotide sequence ID" value="NZ_LT838272.1"/>
</dbReference>
<dbReference type="PRINTS" id="PR00368">
    <property type="entry name" value="FADPNR"/>
</dbReference>